<proteinExistence type="predicted"/>
<dbReference type="KEGG" id="ptm:GSPATT00025350001"/>
<dbReference type="HOGENOM" id="CLU_1285487_0_0_1"/>
<accession>A0EBE9</accession>
<dbReference type="Proteomes" id="UP000000600">
    <property type="component" value="Unassembled WGS sequence"/>
</dbReference>
<dbReference type="RefSeq" id="XP_001460013.1">
    <property type="nucleotide sequence ID" value="XM_001459976.1"/>
</dbReference>
<dbReference type="EMBL" id="CT868669">
    <property type="protein sequence ID" value="CAK92616.1"/>
    <property type="molecule type" value="Genomic_DNA"/>
</dbReference>
<dbReference type="PANTHER" id="PTHR46818:SF1">
    <property type="entry name" value="CHROMOSOME UNDETERMINED SCAFFOLD_125, WHOLE GENOME SHOTGUN SEQUENCE"/>
    <property type="match status" value="1"/>
</dbReference>
<dbReference type="PANTHER" id="PTHR46818">
    <property type="entry name" value="DOMAIN-CONTAINING PROTEIN, PUTATIVE-RELATED"/>
    <property type="match status" value="1"/>
</dbReference>
<gene>
    <name evidence="1" type="ORF">GSPATT00025350001</name>
</gene>
<reference evidence="1 2" key="1">
    <citation type="journal article" date="2006" name="Nature">
        <title>Global trends of whole-genome duplications revealed by the ciliate Paramecium tetraurelia.</title>
        <authorList>
            <consortium name="Genoscope"/>
            <person name="Aury J.-M."/>
            <person name="Jaillon O."/>
            <person name="Duret L."/>
            <person name="Noel B."/>
            <person name="Jubin C."/>
            <person name="Porcel B.M."/>
            <person name="Segurens B."/>
            <person name="Daubin V."/>
            <person name="Anthouard V."/>
            <person name="Aiach N."/>
            <person name="Arnaiz O."/>
            <person name="Billaut A."/>
            <person name="Beisson J."/>
            <person name="Blanc I."/>
            <person name="Bouhouche K."/>
            <person name="Camara F."/>
            <person name="Duharcourt S."/>
            <person name="Guigo R."/>
            <person name="Gogendeau D."/>
            <person name="Katinka M."/>
            <person name="Keller A.-M."/>
            <person name="Kissmehl R."/>
            <person name="Klotz C."/>
            <person name="Koll F."/>
            <person name="Le Moue A."/>
            <person name="Lepere C."/>
            <person name="Malinsky S."/>
            <person name="Nowacki M."/>
            <person name="Nowak J.K."/>
            <person name="Plattner H."/>
            <person name="Poulain J."/>
            <person name="Ruiz F."/>
            <person name="Serrano V."/>
            <person name="Zagulski M."/>
            <person name="Dessen P."/>
            <person name="Betermier M."/>
            <person name="Weissenbach J."/>
            <person name="Scarpelli C."/>
            <person name="Schachter V."/>
            <person name="Sperling L."/>
            <person name="Meyer E."/>
            <person name="Cohen J."/>
            <person name="Wincker P."/>
        </authorList>
    </citation>
    <scope>NUCLEOTIDE SEQUENCE [LARGE SCALE GENOMIC DNA]</scope>
    <source>
        <strain evidence="1 2">Stock d4-2</strain>
    </source>
</reference>
<dbReference type="GeneID" id="5045796"/>
<evidence type="ECO:0008006" key="3">
    <source>
        <dbReference type="Google" id="ProtNLM"/>
    </source>
</evidence>
<organism evidence="1 2">
    <name type="scientific">Paramecium tetraurelia</name>
    <dbReference type="NCBI Taxonomy" id="5888"/>
    <lineage>
        <taxon>Eukaryota</taxon>
        <taxon>Sar</taxon>
        <taxon>Alveolata</taxon>
        <taxon>Ciliophora</taxon>
        <taxon>Intramacronucleata</taxon>
        <taxon>Oligohymenophorea</taxon>
        <taxon>Peniculida</taxon>
        <taxon>Parameciidae</taxon>
        <taxon>Paramecium</taxon>
    </lineage>
</organism>
<dbReference type="InterPro" id="IPR036273">
    <property type="entry name" value="CRAL/TRIO_N_dom_sf"/>
</dbReference>
<evidence type="ECO:0000313" key="1">
    <source>
        <dbReference type="EMBL" id="CAK92616.1"/>
    </source>
</evidence>
<name>A0EBE9_PARTE</name>
<sequence length="215" mass="25201">MFEDTYQNLFASSNQIAALSIDCNYYIVISKPIYIKSGSLRRIFKNVQYDTYENQQLQDFKIYLDSIPVEYLKEVQNDSVLLRFLYTHQFVKADTVNYFVDHLNWLNNPETMNLEDIPQYSKLVQVIGRDEMLRPVLHICLNLPLDDLFVKAISNKLIIMEDYMFVPGKVESWIIIVHLSQTSQNIKPEQIDKPSSTLSLIFLCLQSKSIFQKQI</sequence>
<protein>
    <recommendedName>
        <fullName evidence="3">BTB domain-containing protein</fullName>
    </recommendedName>
</protein>
<evidence type="ECO:0000313" key="2">
    <source>
        <dbReference type="Proteomes" id="UP000000600"/>
    </source>
</evidence>
<keyword evidence="2" id="KW-1185">Reference proteome</keyword>
<dbReference type="SUPFAM" id="SSF46938">
    <property type="entry name" value="CRAL/TRIO N-terminal domain"/>
    <property type="match status" value="1"/>
</dbReference>
<dbReference type="AlphaFoldDB" id="A0EBE9"/>
<dbReference type="InParanoid" id="A0EBE9"/>